<proteinExistence type="predicted"/>
<dbReference type="Proteomes" id="UP000886725">
    <property type="component" value="Unassembled WGS sequence"/>
</dbReference>
<evidence type="ECO:0000313" key="2">
    <source>
        <dbReference type="EMBL" id="HIQ64446.1"/>
    </source>
</evidence>
<keyword evidence="1" id="KW-0175">Coiled coil</keyword>
<evidence type="ECO:0000256" key="1">
    <source>
        <dbReference type="SAM" id="Coils"/>
    </source>
</evidence>
<gene>
    <name evidence="2" type="ORF">IAC85_01780</name>
</gene>
<reference evidence="2" key="1">
    <citation type="submission" date="2020-10" db="EMBL/GenBank/DDBJ databases">
        <authorList>
            <person name="Gilroy R."/>
        </authorList>
    </citation>
    <scope>NUCLEOTIDE SEQUENCE</scope>
    <source>
        <strain evidence="2">CHK165-10780</strain>
    </source>
</reference>
<name>A0A9D1CJQ7_9FIRM</name>
<protein>
    <submittedName>
        <fullName evidence="2">Uncharacterized protein</fullName>
    </submittedName>
</protein>
<reference evidence="2" key="2">
    <citation type="journal article" date="2021" name="PeerJ">
        <title>Extensive microbial diversity within the chicken gut microbiome revealed by metagenomics and culture.</title>
        <authorList>
            <person name="Gilroy R."/>
            <person name="Ravi A."/>
            <person name="Getino M."/>
            <person name="Pursley I."/>
            <person name="Horton D.L."/>
            <person name="Alikhan N.F."/>
            <person name="Baker D."/>
            <person name="Gharbi K."/>
            <person name="Hall N."/>
            <person name="Watson M."/>
            <person name="Adriaenssens E.M."/>
            <person name="Foster-Nyarko E."/>
            <person name="Jarju S."/>
            <person name="Secka A."/>
            <person name="Antonio M."/>
            <person name="Oren A."/>
            <person name="Chaudhuri R.R."/>
            <person name="La Ragione R."/>
            <person name="Hildebrand F."/>
            <person name="Pallen M.J."/>
        </authorList>
    </citation>
    <scope>NUCLEOTIDE SEQUENCE</scope>
    <source>
        <strain evidence="2">CHK165-10780</strain>
    </source>
</reference>
<comment type="caution">
    <text evidence="2">The sequence shown here is derived from an EMBL/GenBank/DDBJ whole genome shotgun (WGS) entry which is preliminary data.</text>
</comment>
<sequence>MAYVMDAGTASSGDLSINEMTTGMSVAGMEQYLENIKAEVLTSVTNQLDTARDEIIKSLKTAWVGQSEERFETLLTDAVEDVKTELNAEYNALASRISELENNYFNQENALISE</sequence>
<dbReference type="AlphaFoldDB" id="A0A9D1CJQ7"/>
<feature type="coiled-coil region" evidence="1">
    <location>
        <begin position="83"/>
        <end position="110"/>
    </location>
</feature>
<dbReference type="EMBL" id="DVFU01000035">
    <property type="protein sequence ID" value="HIQ64446.1"/>
    <property type="molecule type" value="Genomic_DNA"/>
</dbReference>
<accession>A0A9D1CJQ7</accession>
<evidence type="ECO:0000313" key="3">
    <source>
        <dbReference type="Proteomes" id="UP000886725"/>
    </source>
</evidence>
<organism evidence="2 3">
    <name type="scientific">Candidatus Faecenecus gallistercoris</name>
    <dbReference type="NCBI Taxonomy" id="2840793"/>
    <lineage>
        <taxon>Bacteria</taxon>
        <taxon>Bacillati</taxon>
        <taxon>Bacillota</taxon>
        <taxon>Bacillota incertae sedis</taxon>
        <taxon>Candidatus Faecenecus</taxon>
    </lineage>
</organism>